<proteinExistence type="predicted"/>
<gene>
    <name evidence="1" type="ORF">AFUS01_LOCUS5082</name>
</gene>
<accession>A0A8J2JCX8</accession>
<evidence type="ECO:0000313" key="1">
    <source>
        <dbReference type="EMBL" id="CAG7711202.1"/>
    </source>
</evidence>
<keyword evidence="2" id="KW-1185">Reference proteome</keyword>
<sequence>MCLKIDQQTTTAERPRSQVVSAESQDIKYPSFYMTNNCCGISNSLHIFFELYVTFRASLDTFHCNMN</sequence>
<dbReference type="AlphaFoldDB" id="A0A8J2JCX8"/>
<protein>
    <submittedName>
        <fullName evidence="1">Uncharacterized protein</fullName>
    </submittedName>
</protein>
<comment type="caution">
    <text evidence="1">The sequence shown here is derived from an EMBL/GenBank/DDBJ whole genome shotgun (WGS) entry which is preliminary data.</text>
</comment>
<evidence type="ECO:0000313" key="2">
    <source>
        <dbReference type="Proteomes" id="UP000708208"/>
    </source>
</evidence>
<organism evidence="1 2">
    <name type="scientific">Allacma fusca</name>
    <dbReference type="NCBI Taxonomy" id="39272"/>
    <lineage>
        <taxon>Eukaryota</taxon>
        <taxon>Metazoa</taxon>
        <taxon>Ecdysozoa</taxon>
        <taxon>Arthropoda</taxon>
        <taxon>Hexapoda</taxon>
        <taxon>Collembola</taxon>
        <taxon>Symphypleona</taxon>
        <taxon>Sminthuridae</taxon>
        <taxon>Allacma</taxon>
    </lineage>
</organism>
<name>A0A8J2JCX8_9HEXA</name>
<dbReference type="Proteomes" id="UP000708208">
    <property type="component" value="Unassembled WGS sequence"/>
</dbReference>
<dbReference type="EMBL" id="CAJVCH010032172">
    <property type="protein sequence ID" value="CAG7711202.1"/>
    <property type="molecule type" value="Genomic_DNA"/>
</dbReference>
<reference evidence="1" key="1">
    <citation type="submission" date="2021-06" db="EMBL/GenBank/DDBJ databases">
        <authorList>
            <person name="Hodson N. C."/>
            <person name="Mongue J. A."/>
            <person name="Jaron S. K."/>
        </authorList>
    </citation>
    <scope>NUCLEOTIDE SEQUENCE</scope>
</reference>